<evidence type="ECO:0000256" key="3">
    <source>
        <dbReference type="ARBA" id="ARBA00023295"/>
    </source>
</evidence>
<dbReference type="PROSITE" id="PS00609">
    <property type="entry name" value="GLYCOSYL_HYDROL_F32"/>
    <property type="match status" value="1"/>
</dbReference>
<evidence type="ECO:0000259" key="5">
    <source>
        <dbReference type="Pfam" id="PF00251"/>
    </source>
</evidence>
<sequence>MMDLEVETGVVELPQPESGFRPHWRPKRHFTPAKNWMNDPNGMVYLEGVYHLFFQYNPGDSVWGDIHWGHATSTDLLHWQEQPVALASEPDGLGYIFSGGAVVDWENSSGFQSGDQPPLVATFTHHSKEEVQAQSLAVSTDGGLSWDKYPHNPVIPNPGIKDFRDPKVIWHRDSGHWVMVLAVGDQVHFYRSRDLKDWVFTSGFGRTSGAHGGVWECPDLFPLRDADGEERWCLLVSINPGGPNGGSATQYFIGGFDGEAFVPEHEDIRWLDYGTDNYAGVTWDGLQRVDDRRLFIGWMSNWQYANKVPTSLWRGAMTIPRELSLYRDKGALRLANAPAREVDEARRRVVSMPLQPGNSIALPGNSALDLVLKIGGAPELELEFSAGENGGRLLLALSAERGALLLDRRESGWVEEGFGREISAPLAHALHGESELRILIDGSSVEVFIDDGRTAVTALFFSSAPLSHMVLCRADAAVPFVLYRL</sequence>
<dbReference type="GO" id="GO:0005737">
    <property type="term" value="C:cytoplasm"/>
    <property type="evidence" value="ECO:0007669"/>
    <property type="project" value="TreeGrafter"/>
</dbReference>
<dbReference type="InterPro" id="IPR013189">
    <property type="entry name" value="Glyco_hydro_32_C"/>
</dbReference>
<dbReference type="PANTHER" id="PTHR42800:SF1">
    <property type="entry name" value="EXOINULINASE INUD (AFU_ORTHOLOGUE AFUA_5G00480)"/>
    <property type="match status" value="1"/>
</dbReference>
<dbReference type="SUPFAM" id="SSF49899">
    <property type="entry name" value="Concanavalin A-like lectins/glucanases"/>
    <property type="match status" value="1"/>
</dbReference>
<dbReference type="InterPro" id="IPR001362">
    <property type="entry name" value="Glyco_hydro_32"/>
</dbReference>
<dbReference type="SMART" id="SM00640">
    <property type="entry name" value="Glyco_32"/>
    <property type="match status" value="1"/>
</dbReference>
<keyword evidence="2 4" id="KW-0378">Hydrolase</keyword>
<proteinExistence type="inferred from homology"/>
<evidence type="ECO:0000313" key="7">
    <source>
        <dbReference type="EMBL" id="BAL70274.1"/>
    </source>
</evidence>
<dbReference type="EC" id="3.2.1.26" evidence="7"/>
<dbReference type="EMBL" id="AB669413">
    <property type="protein sequence ID" value="BAL70274.1"/>
    <property type="molecule type" value="Genomic_DNA"/>
</dbReference>
<dbReference type="Pfam" id="PF00251">
    <property type="entry name" value="Glyco_hydro_32N"/>
    <property type="match status" value="1"/>
</dbReference>
<dbReference type="EMBL" id="AB669415">
    <property type="protein sequence ID" value="BAL70276.1"/>
    <property type="molecule type" value="Genomic_DNA"/>
</dbReference>
<dbReference type="PANTHER" id="PTHR42800">
    <property type="entry name" value="EXOINULINASE INUD (AFU_ORTHOLOGUE AFUA_5G00480)"/>
    <property type="match status" value="1"/>
</dbReference>
<evidence type="ECO:0000313" key="8">
    <source>
        <dbReference type="EMBL" id="BAL70276.1"/>
    </source>
</evidence>
<dbReference type="InterPro" id="IPR023296">
    <property type="entry name" value="Glyco_hydro_beta-prop_sf"/>
</dbReference>
<dbReference type="Pfam" id="PF08244">
    <property type="entry name" value="Glyco_hydro_32C"/>
    <property type="match status" value="1"/>
</dbReference>
<evidence type="ECO:0000256" key="1">
    <source>
        <dbReference type="ARBA" id="ARBA00009902"/>
    </source>
</evidence>
<feature type="domain" description="Glycosyl hydrolase family 32 N-terminal" evidence="5">
    <location>
        <begin position="29"/>
        <end position="332"/>
    </location>
</feature>
<comment type="similarity">
    <text evidence="1 4">Belongs to the glycosyl hydrolase 32 family.</text>
</comment>
<dbReference type="Gene3D" id="2.115.10.20">
    <property type="entry name" value="Glycosyl hydrolase domain, family 43"/>
    <property type="match status" value="1"/>
</dbReference>
<reference evidence="7" key="1">
    <citation type="journal article" date="2012" name="Appl. Environ. Microbiol.">
        <title>Cloning and Sequencing of Inulinase and ?-Fructofuranosidase Genes of a Deep-Sea Microbulbifer Species and Properties of Recombinant Enzymes.</title>
        <authorList>
            <person name="Kobayashi T."/>
            <person name="Uchimura K."/>
            <person name="Deguchi S."/>
            <person name="Horikoshi K."/>
        </authorList>
    </citation>
    <scope>NUCLEOTIDE SEQUENCE</scope>
    <source>
        <strain evidence="7">JAM-3301</strain>
    </source>
</reference>
<keyword evidence="3 4" id="KW-0326">Glycosidase</keyword>
<dbReference type="GO" id="GO:0005987">
    <property type="term" value="P:sucrose catabolic process"/>
    <property type="evidence" value="ECO:0007669"/>
    <property type="project" value="TreeGrafter"/>
</dbReference>
<dbReference type="GO" id="GO:0004575">
    <property type="term" value="F:sucrose alpha-glucosidase activity"/>
    <property type="evidence" value="ECO:0007669"/>
    <property type="project" value="TreeGrafter"/>
</dbReference>
<dbReference type="InterPro" id="IPR013320">
    <property type="entry name" value="ConA-like_dom_sf"/>
</dbReference>
<protein>
    <submittedName>
        <fullName evidence="7">Beta-fructofranosidase</fullName>
        <ecNumber evidence="7">3.2.1.26</ecNumber>
    </submittedName>
    <submittedName>
        <fullName evidence="8">Beta-fructofuranosidase</fullName>
    </submittedName>
</protein>
<evidence type="ECO:0000256" key="4">
    <source>
        <dbReference type="RuleBase" id="RU362110"/>
    </source>
</evidence>
<dbReference type="CDD" id="cd18622">
    <property type="entry name" value="GH32_Inu-like"/>
    <property type="match status" value="1"/>
</dbReference>
<dbReference type="InterPro" id="IPR013148">
    <property type="entry name" value="Glyco_hydro_32_N"/>
</dbReference>
<dbReference type="SUPFAM" id="SSF75005">
    <property type="entry name" value="Arabinanase/levansucrase/invertase"/>
    <property type="match status" value="1"/>
</dbReference>
<gene>
    <name evidence="7" type="primary">sacA</name>
</gene>
<accession>H7CE75</accession>
<dbReference type="InterPro" id="IPR018053">
    <property type="entry name" value="Glyco_hydro_32_AS"/>
</dbReference>
<name>H7CE75_9GAMM</name>
<evidence type="ECO:0000259" key="6">
    <source>
        <dbReference type="Pfam" id="PF08244"/>
    </source>
</evidence>
<dbReference type="AlphaFoldDB" id="H7CE75"/>
<evidence type="ECO:0000256" key="2">
    <source>
        <dbReference type="ARBA" id="ARBA00022801"/>
    </source>
</evidence>
<organism evidence="7">
    <name type="scientific">Microbulbifer sp. JAM-3301</name>
    <dbReference type="NCBI Taxonomy" id="1081041"/>
    <lineage>
        <taxon>Bacteria</taxon>
        <taxon>Pseudomonadati</taxon>
        <taxon>Pseudomonadota</taxon>
        <taxon>Gammaproteobacteria</taxon>
        <taxon>Cellvibrionales</taxon>
        <taxon>Microbulbiferaceae</taxon>
        <taxon>Microbulbifer</taxon>
    </lineage>
</organism>
<feature type="domain" description="Glycosyl hydrolase family 32 C-terminal" evidence="6">
    <location>
        <begin position="366"/>
        <end position="471"/>
    </location>
</feature>
<dbReference type="Gene3D" id="2.60.120.560">
    <property type="entry name" value="Exo-inulinase, domain 1"/>
    <property type="match status" value="1"/>
</dbReference>